<proteinExistence type="predicted"/>
<comment type="caution">
    <text evidence="1">The sequence shown here is derived from an EMBL/GenBank/DDBJ whole genome shotgun (WGS) entry which is preliminary data.</text>
</comment>
<dbReference type="EMBL" id="LXQA011392144">
    <property type="protein sequence ID" value="MCI95621.1"/>
    <property type="molecule type" value="Genomic_DNA"/>
</dbReference>
<name>A0A392W908_9FABA</name>
<keyword evidence="2" id="KW-1185">Reference proteome</keyword>
<accession>A0A392W908</accession>
<reference evidence="1 2" key="1">
    <citation type="journal article" date="2018" name="Front. Plant Sci.">
        <title>Red Clover (Trifolium pratense) and Zigzag Clover (T. medium) - A Picture of Genomic Similarities and Differences.</title>
        <authorList>
            <person name="Dluhosova J."/>
            <person name="Istvanek J."/>
            <person name="Nedelnik J."/>
            <person name="Repkova J."/>
        </authorList>
    </citation>
    <scope>NUCLEOTIDE SEQUENCE [LARGE SCALE GENOMIC DNA]</scope>
    <source>
        <strain evidence="2">cv. 10/8</strain>
        <tissue evidence="1">Leaf</tissue>
    </source>
</reference>
<feature type="non-terminal residue" evidence="1">
    <location>
        <position position="41"/>
    </location>
</feature>
<sequence length="41" mass="4476">MTIVPSPPRTIYLRLALLTSAKNCKFLTTTATATPTSTKYC</sequence>
<organism evidence="1 2">
    <name type="scientific">Trifolium medium</name>
    <dbReference type="NCBI Taxonomy" id="97028"/>
    <lineage>
        <taxon>Eukaryota</taxon>
        <taxon>Viridiplantae</taxon>
        <taxon>Streptophyta</taxon>
        <taxon>Embryophyta</taxon>
        <taxon>Tracheophyta</taxon>
        <taxon>Spermatophyta</taxon>
        <taxon>Magnoliopsida</taxon>
        <taxon>eudicotyledons</taxon>
        <taxon>Gunneridae</taxon>
        <taxon>Pentapetalae</taxon>
        <taxon>rosids</taxon>
        <taxon>fabids</taxon>
        <taxon>Fabales</taxon>
        <taxon>Fabaceae</taxon>
        <taxon>Papilionoideae</taxon>
        <taxon>50 kb inversion clade</taxon>
        <taxon>NPAAA clade</taxon>
        <taxon>Hologalegina</taxon>
        <taxon>IRL clade</taxon>
        <taxon>Trifolieae</taxon>
        <taxon>Trifolium</taxon>
    </lineage>
</organism>
<dbReference type="AlphaFoldDB" id="A0A392W908"/>
<dbReference type="Proteomes" id="UP000265520">
    <property type="component" value="Unassembled WGS sequence"/>
</dbReference>
<evidence type="ECO:0000313" key="2">
    <source>
        <dbReference type="Proteomes" id="UP000265520"/>
    </source>
</evidence>
<evidence type="ECO:0000313" key="1">
    <source>
        <dbReference type="EMBL" id="MCI95621.1"/>
    </source>
</evidence>
<protein>
    <submittedName>
        <fullName evidence="1">Uncharacterized protein</fullName>
    </submittedName>
</protein>